<organism evidence="1 2">
    <name type="scientific">Taibaiella chishuiensis</name>
    <dbReference type="NCBI Taxonomy" id="1434707"/>
    <lineage>
        <taxon>Bacteria</taxon>
        <taxon>Pseudomonadati</taxon>
        <taxon>Bacteroidota</taxon>
        <taxon>Chitinophagia</taxon>
        <taxon>Chitinophagales</taxon>
        <taxon>Chitinophagaceae</taxon>
        <taxon>Taibaiella</taxon>
    </lineage>
</organism>
<dbReference type="OrthoDB" id="9869580at2"/>
<dbReference type="EMBL" id="PYGD01000006">
    <property type="protein sequence ID" value="PSK91205.1"/>
    <property type="molecule type" value="Genomic_DNA"/>
</dbReference>
<accession>A0A2P8D1W2</accession>
<reference evidence="1 2" key="1">
    <citation type="submission" date="2018-03" db="EMBL/GenBank/DDBJ databases">
        <title>Genomic Encyclopedia of Type Strains, Phase III (KMG-III): the genomes of soil and plant-associated and newly described type strains.</title>
        <authorList>
            <person name="Whitman W."/>
        </authorList>
    </citation>
    <scope>NUCLEOTIDE SEQUENCE [LARGE SCALE GENOMIC DNA]</scope>
    <source>
        <strain evidence="1 2">CGMCC 1.12700</strain>
    </source>
</reference>
<dbReference type="RefSeq" id="WP_106523803.1">
    <property type="nucleotide sequence ID" value="NZ_PYGD01000006.1"/>
</dbReference>
<proteinExistence type="predicted"/>
<dbReference type="Proteomes" id="UP000240572">
    <property type="component" value="Unassembled WGS sequence"/>
</dbReference>
<name>A0A2P8D1W2_9BACT</name>
<evidence type="ECO:0000313" key="2">
    <source>
        <dbReference type="Proteomes" id="UP000240572"/>
    </source>
</evidence>
<keyword evidence="2" id="KW-1185">Reference proteome</keyword>
<gene>
    <name evidence="1" type="ORF">B0I18_106217</name>
</gene>
<evidence type="ECO:0000313" key="1">
    <source>
        <dbReference type="EMBL" id="PSK91205.1"/>
    </source>
</evidence>
<comment type="caution">
    <text evidence="1">The sequence shown here is derived from an EMBL/GenBank/DDBJ whole genome shotgun (WGS) entry which is preliminary data.</text>
</comment>
<protein>
    <submittedName>
        <fullName evidence="1">Uncharacterized protein</fullName>
    </submittedName>
</protein>
<sequence length="121" mass="13272">MSFEKPCRICNHLPLAAPVSLPAVTANLKEVNDRYELRVMIPQAGRRSYFVIITGGTLYVYEENTATPDHNLLLASLTLPANVLQARVIALYRPYGLKILMPIAAQDGATIQVPLIRGGLV</sequence>
<dbReference type="AlphaFoldDB" id="A0A2P8D1W2"/>